<comment type="catalytic activity">
    <reaction evidence="17">
        <text>(2E)-hexenoyl-CoA + NADPH + H(+) = hexanoyl-CoA + NADP(+)</text>
        <dbReference type="Rhea" id="RHEA:44956"/>
        <dbReference type="ChEBI" id="CHEBI:15378"/>
        <dbReference type="ChEBI" id="CHEBI:57783"/>
        <dbReference type="ChEBI" id="CHEBI:58349"/>
        <dbReference type="ChEBI" id="CHEBI:62077"/>
        <dbReference type="ChEBI" id="CHEBI:62620"/>
    </reaction>
    <physiologicalReaction direction="left-to-right" evidence="17">
        <dbReference type="Rhea" id="RHEA:44957"/>
    </physiologicalReaction>
</comment>
<protein>
    <recommendedName>
        <fullName evidence="14">Peroxisomal trans-2-enoyl-CoA reductase</fullName>
        <ecNumber evidence="13">1.3.1.38</ecNumber>
    </recommendedName>
</protein>
<comment type="catalytic activity">
    <reaction evidence="18">
        <text>a (2E)-enoyl-CoA + NADPH + H(+) = a 2,3-saturated acyl-CoA + NADP(+)</text>
        <dbReference type="Rhea" id="RHEA:33763"/>
        <dbReference type="ChEBI" id="CHEBI:15378"/>
        <dbReference type="ChEBI" id="CHEBI:57783"/>
        <dbReference type="ChEBI" id="CHEBI:58349"/>
        <dbReference type="ChEBI" id="CHEBI:58856"/>
        <dbReference type="ChEBI" id="CHEBI:65111"/>
        <dbReference type="EC" id="1.3.1.38"/>
    </reaction>
    <physiologicalReaction direction="left-to-right" evidence="18">
        <dbReference type="Rhea" id="RHEA:33764"/>
    </physiologicalReaction>
</comment>
<evidence type="ECO:0000256" key="11">
    <source>
        <dbReference type="ARBA" id="ARBA00037124"/>
    </source>
</evidence>
<evidence type="ECO:0000256" key="19">
    <source>
        <dbReference type="ARBA" id="ARBA00049386"/>
    </source>
</evidence>
<gene>
    <name evidence="21" type="ORF">GCM10022232_85570</name>
</gene>
<dbReference type="PANTHER" id="PTHR24317:SF7">
    <property type="entry name" value="PEROXISOMAL TRANS-2-ENOYL-COA REDUCTASE"/>
    <property type="match status" value="1"/>
</dbReference>
<dbReference type="Proteomes" id="UP001500456">
    <property type="component" value="Unassembled WGS sequence"/>
</dbReference>
<keyword evidence="22" id="KW-1185">Reference proteome</keyword>
<dbReference type="Pfam" id="PF13561">
    <property type="entry name" value="adh_short_C2"/>
    <property type="match status" value="1"/>
</dbReference>
<keyword evidence="7" id="KW-0560">Oxidoreductase</keyword>
<evidence type="ECO:0000256" key="10">
    <source>
        <dbReference type="ARBA" id="ARBA00023160"/>
    </source>
</evidence>
<evidence type="ECO:0000256" key="3">
    <source>
        <dbReference type="ARBA" id="ARBA00022516"/>
    </source>
</evidence>
<dbReference type="InterPro" id="IPR036291">
    <property type="entry name" value="NAD(P)-bd_dom_sf"/>
</dbReference>
<comment type="subunit">
    <text evidence="12">Interacts with PEX5, probably required to target it into peroxisomes.</text>
</comment>
<dbReference type="InterPro" id="IPR002347">
    <property type="entry name" value="SDR_fam"/>
</dbReference>
<evidence type="ECO:0000256" key="13">
    <source>
        <dbReference type="ARBA" id="ARBA00038849"/>
    </source>
</evidence>
<evidence type="ECO:0000256" key="14">
    <source>
        <dbReference type="ARBA" id="ARBA00041063"/>
    </source>
</evidence>
<name>A0ABP7TIR3_9ACTN</name>
<keyword evidence="8" id="KW-0443">Lipid metabolism</keyword>
<evidence type="ECO:0000256" key="20">
    <source>
        <dbReference type="ARBA" id="ARBA00049559"/>
    </source>
</evidence>
<evidence type="ECO:0000256" key="15">
    <source>
        <dbReference type="ARBA" id="ARBA00047570"/>
    </source>
</evidence>
<evidence type="ECO:0000256" key="6">
    <source>
        <dbReference type="ARBA" id="ARBA00022857"/>
    </source>
</evidence>
<reference evidence="22" key="1">
    <citation type="journal article" date="2019" name="Int. J. Syst. Evol. Microbiol.">
        <title>The Global Catalogue of Microorganisms (GCM) 10K type strain sequencing project: providing services to taxonomists for standard genome sequencing and annotation.</title>
        <authorList>
            <consortium name="The Broad Institute Genomics Platform"/>
            <consortium name="The Broad Institute Genome Sequencing Center for Infectious Disease"/>
            <person name="Wu L."/>
            <person name="Ma J."/>
        </authorList>
    </citation>
    <scope>NUCLEOTIDE SEQUENCE [LARGE SCALE GENOMIC DNA]</scope>
    <source>
        <strain evidence="22">JCM 16924</strain>
    </source>
</reference>
<dbReference type="RefSeq" id="WP_266439821.1">
    <property type="nucleotide sequence ID" value="NZ_BAAAZX010000040.1"/>
</dbReference>
<dbReference type="InterPro" id="IPR052388">
    <property type="entry name" value="Peroxisomal_t2-enoyl-CoA_red"/>
</dbReference>
<keyword evidence="10" id="KW-0275">Fatty acid biosynthesis</keyword>
<dbReference type="Gene3D" id="3.40.50.720">
    <property type="entry name" value="NAD(P)-binding Rossmann-like Domain"/>
    <property type="match status" value="1"/>
</dbReference>
<comment type="caution">
    <text evidence="21">The sequence shown here is derived from an EMBL/GenBank/DDBJ whole genome shotgun (WGS) entry which is preliminary data.</text>
</comment>
<evidence type="ECO:0000256" key="4">
    <source>
        <dbReference type="ARBA" id="ARBA00022553"/>
    </source>
</evidence>
<evidence type="ECO:0000256" key="5">
    <source>
        <dbReference type="ARBA" id="ARBA00022832"/>
    </source>
</evidence>
<organism evidence="21 22">
    <name type="scientific">Streptomyces plumbiresistens</name>
    <dbReference type="NCBI Taxonomy" id="511811"/>
    <lineage>
        <taxon>Bacteria</taxon>
        <taxon>Bacillati</taxon>
        <taxon>Actinomycetota</taxon>
        <taxon>Actinomycetes</taxon>
        <taxon>Kitasatosporales</taxon>
        <taxon>Streptomycetaceae</taxon>
        <taxon>Streptomyces</taxon>
    </lineage>
</organism>
<comment type="subcellular location">
    <subcellularLocation>
        <location evidence="1">Peroxisome</location>
    </subcellularLocation>
</comment>
<accession>A0ABP7TIR3</accession>
<evidence type="ECO:0000313" key="21">
    <source>
        <dbReference type="EMBL" id="GAA4026726.1"/>
    </source>
</evidence>
<evidence type="ECO:0000256" key="12">
    <source>
        <dbReference type="ARBA" id="ARBA00038622"/>
    </source>
</evidence>
<dbReference type="InterPro" id="IPR003560">
    <property type="entry name" value="DHB_DH"/>
</dbReference>
<comment type="catalytic activity">
    <reaction evidence="16">
        <text>(2E)-tetradecenoyl-CoA + NADPH + H(+) = tetradecanoyl-CoA + NADP(+)</text>
        <dbReference type="Rhea" id="RHEA:44968"/>
        <dbReference type="ChEBI" id="CHEBI:15378"/>
        <dbReference type="ChEBI" id="CHEBI:57385"/>
        <dbReference type="ChEBI" id="CHEBI:57783"/>
        <dbReference type="ChEBI" id="CHEBI:58349"/>
        <dbReference type="ChEBI" id="CHEBI:61405"/>
    </reaction>
    <physiologicalReaction direction="left-to-right" evidence="16">
        <dbReference type="Rhea" id="RHEA:44969"/>
    </physiologicalReaction>
</comment>
<keyword evidence="5" id="KW-0276">Fatty acid metabolism</keyword>
<proteinExistence type="predicted"/>
<keyword evidence="6" id="KW-0521">NADP</keyword>
<evidence type="ECO:0000256" key="17">
    <source>
        <dbReference type="ARBA" id="ARBA00049108"/>
    </source>
</evidence>
<dbReference type="SUPFAM" id="SSF51735">
    <property type="entry name" value="NAD(P)-binding Rossmann-fold domains"/>
    <property type="match status" value="1"/>
</dbReference>
<evidence type="ECO:0000256" key="18">
    <source>
        <dbReference type="ARBA" id="ARBA00049251"/>
    </source>
</evidence>
<comment type="catalytic activity">
    <reaction evidence="19">
        <text>(2E)-decenoyl-CoA + NADPH + H(+) = decanoyl-CoA + NADP(+)</text>
        <dbReference type="Rhea" id="RHEA:44960"/>
        <dbReference type="ChEBI" id="CHEBI:15378"/>
        <dbReference type="ChEBI" id="CHEBI:57783"/>
        <dbReference type="ChEBI" id="CHEBI:58349"/>
        <dbReference type="ChEBI" id="CHEBI:61406"/>
        <dbReference type="ChEBI" id="CHEBI:61430"/>
    </reaction>
    <physiologicalReaction direction="left-to-right" evidence="19">
        <dbReference type="Rhea" id="RHEA:44961"/>
    </physiologicalReaction>
</comment>
<keyword evidence="4" id="KW-0597">Phosphoprotein</keyword>
<comment type="pathway">
    <text evidence="2">Lipid metabolism.</text>
</comment>
<comment type="function">
    <text evidence="11">Participates in chain elongation of fatty acids. Catalyzes the reduction of trans-2-enoyl-CoAs of varying chain lengths from 6:1 to 16:1, having maximum activity with 10:1 CoA. Has no 2,4-dienoyl-CoA reductase activity.</text>
</comment>
<sequence>MSLAAYASDVPLGRMGRPEDVAAAVSFLASAEAAFVTGERIKVNGGHTLG</sequence>
<dbReference type="EC" id="1.3.1.38" evidence="13"/>
<keyword evidence="3" id="KW-0444">Lipid biosynthesis</keyword>
<evidence type="ECO:0000256" key="16">
    <source>
        <dbReference type="ARBA" id="ARBA00048686"/>
    </source>
</evidence>
<dbReference type="PANTHER" id="PTHR24317">
    <property type="entry name" value="PEROXISOMAL TRANS-2-ENOYL-COA REDUCTASE"/>
    <property type="match status" value="1"/>
</dbReference>
<comment type="catalytic activity">
    <reaction evidence="15">
        <text>(2E)-dodecenoyl-CoA + NADPH + H(+) = dodecanoyl-CoA + NADP(+)</text>
        <dbReference type="Rhea" id="RHEA:44964"/>
        <dbReference type="ChEBI" id="CHEBI:15378"/>
        <dbReference type="ChEBI" id="CHEBI:57330"/>
        <dbReference type="ChEBI" id="CHEBI:57375"/>
        <dbReference type="ChEBI" id="CHEBI:57783"/>
        <dbReference type="ChEBI" id="CHEBI:58349"/>
    </reaction>
    <physiologicalReaction direction="left-to-right" evidence="15">
        <dbReference type="Rhea" id="RHEA:44965"/>
    </physiologicalReaction>
</comment>
<evidence type="ECO:0000313" key="22">
    <source>
        <dbReference type="Proteomes" id="UP001500456"/>
    </source>
</evidence>
<evidence type="ECO:0000256" key="9">
    <source>
        <dbReference type="ARBA" id="ARBA00023140"/>
    </source>
</evidence>
<keyword evidence="9" id="KW-0576">Peroxisome</keyword>
<evidence type="ECO:0000256" key="1">
    <source>
        <dbReference type="ARBA" id="ARBA00004275"/>
    </source>
</evidence>
<dbReference type="PRINTS" id="PR01397">
    <property type="entry name" value="DHBDHDRGNASE"/>
</dbReference>
<dbReference type="EMBL" id="BAAAZX010000040">
    <property type="protein sequence ID" value="GAA4026726.1"/>
    <property type="molecule type" value="Genomic_DNA"/>
</dbReference>
<comment type="catalytic activity">
    <reaction evidence="20">
        <text>(2E)-octenoyl-CoA + NADPH + H(+) = octanoyl-CoA + NADP(+)</text>
        <dbReference type="Rhea" id="RHEA:44952"/>
        <dbReference type="ChEBI" id="CHEBI:15378"/>
        <dbReference type="ChEBI" id="CHEBI:57386"/>
        <dbReference type="ChEBI" id="CHEBI:57783"/>
        <dbReference type="ChEBI" id="CHEBI:58349"/>
        <dbReference type="ChEBI" id="CHEBI:62242"/>
    </reaction>
    <physiologicalReaction direction="left-to-right" evidence="20">
        <dbReference type="Rhea" id="RHEA:44953"/>
    </physiologicalReaction>
</comment>
<evidence type="ECO:0000256" key="7">
    <source>
        <dbReference type="ARBA" id="ARBA00023002"/>
    </source>
</evidence>
<evidence type="ECO:0000256" key="2">
    <source>
        <dbReference type="ARBA" id="ARBA00005189"/>
    </source>
</evidence>
<evidence type="ECO:0000256" key="8">
    <source>
        <dbReference type="ARBA" id="ARBA00023098"/>
    </source>
</evidence>